<name>A0A5N6QDU4_9ROSI</name>
<dbReference type="EMBL" id="CM017321">
    <property type="protein sequence ID" value="KAE7996544.1"/>
    <property type="molecule type" value="Genomic_DNA"/>
</dbReference>
<dbReference type="AlphaFoldDB" id="A0A5N6QDU4"/>
<dbReference type="CDD" id="cd06850">
    <property type="entry name" value="biotinyl_domain"/>
    <property type="match status" value="1"/>
</dbReference>
<evidence type="ECO:0000313" key="4">
    <source>
        <dbReference type="Proteomes" id="UP000327013"/>
    </source>
</evidence>
<feature type="compositionally biased region" description="Pro residues" evidence="1">
    <location>
        <begin position="649"/>
        <end position="658"/>
    </location>
</feature>
<evidence type="ECO:0000313" key="3">
    <source>
        <dbReference type="EMBL" id="KAE7996544.1"/>
    </source>
</evidence>
<dbReference type="InterPro" id="IPR011053">
    <property type="entry name" value="Single_hybrid_motif"/>
</dbReference>
<feature type="compositionally biased region" description="Low complexity" evidence="1">
    <location>
        <begin position="554"/>
        <end position="566"/>
    </location>
</feature>
<dbReference type="OrthoDB" id="724026at2759"/>
<reference evidence="3 4" key="1">
    <citation type="submission" date="2019-06" db="EMBL/GenBank/DDBJ databases">
        <title>A chromosomal-level reference genome of Carpinus fangiana (Coryloideae, Betulaceae).</title>
        <authorList>
            <person name="Yang X."/>
            <person name="Wang Z."/>
            <person name="Zhang L."/>
            <person name="Hao G."/>
            <person name="Liu J."/>
            <person name="Yang Y."/>
        </authorList>
    </citation>
    <scope>NUCLEOTIDE SEQUENCE [LARGE SCALE GENOMIC DNA]</scope>
    <source>
        <strain evidence="3">Cfa_2016G</strain>
        <tissue evidence="3">Leaf</tissue>
    </source>
</reference>
<organism evidence="3 4">
    <name type="scientific">Carpinus fangiana</name>
    <dbReference type="NCBI Taxonomy" id="176857"/>
    <lineage>
        <taxon>Eukaryota</taxon>
        <taxon>Viridiplantae</taxon>
        <taxon>Streptophyta</taxon>
        <taxon>Embryophyta</taxon>
        <taxon>Tracheophyta</taxon>
        <taxon>Spermatophyta</taxon>
        <taxon>Magnoliopsida</taxon>
        <taxon>eudicotyledons</taxon>
        <taxon>Gunneridae</taxon>
        <taxon>Pentapetalae</taxon>
        <taxon>rosids</taxon>
        <taxon>fabids</taxon>
        <taxon>Fagales</taxon>
        <taxon>Betulaceae</taxon>
        <taxon>Carpinus</taxon>
    </lineage>
</organism>
<dbReference type="Pfam" id="PF00364">
    <property type="entry name" value="Biotin_lipoyl"/>
    <property type="match status" value="1"/>
</dbReference>
<sequence>MAASCAFPDIFGWVQNLPPITEWRKNSMSLCIYFSSSSQPSLNLSIAKNNHSPTLCFSINADFNLPVALWTSKPFKLGSKSAKLIDEETMSNILVNFIEDVLRYSSASNKSNSFLPLPRLDSMTNFKDMFNFAFLTLAILVCIYEAPADLRSGCLNALKSHLSNCQSRQATKLLMKLLGSNLEEQWMRSLNLAITNWTVELQATHRSLRTPSPLFSYAISTLGLWKVHLYCPVIAMDVENSSSPSADERLQFSLTYHQLEGVVQFNYKVTVQPNWVDVMVNTDNIRCDVIRLVNETLLNQRGVGAAEKHFPSRISLQLTPTLQTNILSLSVSKSSENPAREFGYEKSIEAGLQPSNPYLALKVSAGETMTMSLKPWKFEESVDGYSASLNWFLHDSMDGREVFSSKPSKVALLNPKAWFRDRYSSAYRPFTRQGGVIFAGDEYGERVCWKVDKSAVGRSMEWEIRGWIWLTYWPNKYKTSYAETRRLEFREIVHLAIDSVGTTSHVRPLLEKPGWVAVYNANCPVLSKFSSQGVAVNGKLAFSSTKWKGMIVSSAKTSEATETSKSNDGITRGSLKKKTPFSATFPNGFEALVLEVCDETEIAELKLKVGEFEMHLKRNIGATKAPMSGISPVTPPPIPTEPMVESAPASPPPSPPKASNPFMNAPVEKSSKLAALEASGSNAYLLVSSPTVGSFRRGRTVKGKKQPPICKEGDLIKEGQVIGYLDQFGTELPVKSDKAGEILRILFDEGEAVGYGDPLIAILPSFHGIQ</sequence>
<dbReference type="Proteomes" id="UP000327013">
    <property type="component" value="Chromosome 1"/>
</dbReference>
<evidence type="ECO:0000256" key="1">
    <source>
        <dbReference type="SAM" id="MobiDB-lite"/>
    </source>
</evidence>
<protein>
    <recommendedName>
        <fullName evidence="2">Lipoyl-binding domain-containing protein</fullName>
    </recommendedName>
</protein>
<dbReference type="PANTHER" id="PTHR31439:SF4">
    <property type="entry name" value="NEURONAL PAS DOMAIN PROTEIN"/>
    <property type="match status" value="1"/>
</dbReference>
<dbReference type="InterPro" id="IPR000089">
    <property type="entry name" value="Biotin_lipoyl"/>
</dbReference>
<gene>
    <name evidence="3" type="ORF">FH972_001258</name>
</gene>
<feature type="region of interest" description="Disordered" evidence="1">
    <location>
        <begin position="554"/>
        <end position="577"/>
    </location>
</feature>
<dbReference type="SUPFAM" id="SSF51230">
    <property type="entry name" value="Single hybrid motif"/>
    <property type="match status" value="1"/>
</dbReference>
<accession>A0A5N6QDU4</accession>
<dbReference type="Gene3D" id="2.40.50.100">
    <property type="match status" value="1"/>
</dbReference>
<proteinExistence type="predicted"/>
<dbReference type="PANTHER" id="PTHR31439">
    <property type="entry name" value="EXPRESSED PROTEIN"/>
    <property type="match status" value="1"/>
</dbReference>
<feature type="region of interest" description="Disordered" evidence="1">
    <location>
        <begin position="635"/>
        <end position="660"/>
    </location>
</feature>
<feature type="domain" description="Lipoyl-binding" evidence="2">
    <location>
        <begin position="701"/>
        <end position="762"/>
    </location>
</feature>
<evidence type="ECO:0000259" key="2">
    <source>
        <dbReference type="Pfam" id="PF00364"/>
    </source>
</evidence>
<keyword evidence="4" id="KW-1185">Reference proteome</keyword>